<dbReference type="GO" id="GO:0016020">
    <property type="term" value="C:membrane"/>
    <property type="evidence" value="ECO:0007669"/>
    <property type="project" value="TreeGrafter"/>
</dbReference>
<accession>A0A7X6MFG9</accession>
<keyword evidence="5" id="KW-1185">Reference proteome</keyword>
<dbReference type="InterPro" id="IPR002347">
    <property type="entry name" value="SDR_fam"/>
</dbReference>
<evidence type="ECO:0000256" key="1">
    <source>
        <dbReference type="ARBA" id="ARBA00006484"/>
    </source>
</evidence>
<protein>
    <submittedName>
        <fullName evidence="4">SDR family oxidoreductase</fullName>
    </submittedName>
</protein>
<dbReference type="RefSeq" id="WP_061081991.1">
    <property type="nucleotide sequence ID" value="NZ_JAAXPG010000017.1"/>
</dbReference>
<dbReference type="InterPro" id="IPR036291">
    <property type="entry name" value="NAD(P)-bd_dom_sf"/>
</dbReference>
<dbReference type="SUPFAM" id="SSF51735">
    <property type="entry name" value="NAD(P)-binding Rossmann-fold domains"/>
    <property type="match status" value="1"/>
</dbReference>
<comment type="caution">
    <text evidence="4">The sequence shown here is derived from an EMBL/GenBank/DDBJ whole genome shotgun (WGS) entry which is preliminary data.</text>
</comment>
<reference evidence="4 5" key="1">
    <citation type="submission" date="2020-04" db="EMBL/GenBank/DDBJ databases">
        <title>MicrobeNet Type strains.</title>
        <authorList>
            <person name="Nicholson A.C."/>
        </authorList>
    </citation>
    <scope>NUCLEOTIDE SEQUENCE [LARGE SCALE GENOMIC DNA]</scope>
    <source>
        <strain evidence="4 5">ATCC 23612</strain>
    </source>
</reference>
<dbReference type="NCBIfam" id="NF005495">
    <property type="entry name" value="PRK07109.1"/>
    <property type="match status" value="1"/>
</dbReference>
<dbReference type="Pfam" id="PF00106">
    <property type="entry name" value="adh_short"/>
    <property type="match status" value="1"/>
</dbReference>
<dbReference type="AlphaFoldDB" id="A0A7X6MFG9"/>
<name>A0A7X6MFG9_9ACTN</name>
<sequence length="350" mass="38060">MSTRVGVAEVTGRPNGRIAVVSGASAGVGRATAREFARRGYTVALLARGQTGLEAAAEEARAEGVTALPLRVDVSDAEAVRGALAQVESELGPVDVWVNCVLATVISPFMEVEPEEYRRVTDVCYHGYVYGTRAALERMLPRDRGVIVQVGSALAYRGIPLQAAYCGAKHAIRGFTDSVRAELVHRGSGIRVTEVHLPAVNTPQFTWTRAHLDGRRPRPVAPVYQPEVAARAIVWGAEHPRRRRYWVGISTVATVLGQRFAPRVLDWQLGLTGRRSQVRDAHPPARDNLFRPLDDEHDFGAHGEFDDESRESSLLQELNQRRNTVALLGAAGFAVGAAGYAVARGAHRRP</sequence>
<dbReference type="PRINTS" id="PR00081">
    <property type="entry name" value="GDHRDH"/>
</dbReference>
<gene>
    <name evidence="4" type="ORF">HGB44_18410</name>
</gene>
<dbReference type="Gene3D" id="3.40.50.720">
    <property type="entry name" value="NAD(P)-binding Rossmann-like Domain"/>
    <property type="match status" value="1"/>
</dbReference>
<proteinExistence type="inferred from homology"/>
<dbReference type="GO" id="GO:0016491">
    <property type="term" value="F:oxidoreductase activity"/>
    <property type="evidence" value="ECO:0007669"/>
    <property type="project" value="UniProtKB-KW"/>
</dbReference>
<organism evidence="4 5">
    <name type="scientific">Nocardiopsis alborubida</name>
    <dbReference type="NCBI Taxonomy" id="146802"/>
    <lineage>
        <taxon>Bacteria</taxon>
        <taxon>Bacillati</taxon>
        <taxon>Actinomycetota</taxon>
        <taxon>Actinomycetes</taxon>
        <taxon>Streptosporangiales</taxon>
        <taxon>Nocardiopsidaceae</taxon>
        <taxon>Nocardiopsis</taxon>
    </lineage>
</organism>
<evidence type="ECO:0000256" key="2">
    <source>
        <dbReference type="ARBA" id="ARBA00023002"/>
    </source>
</evidence>
<keyword evidence="3" id="KW-0472">Membrane</keyword>
<dbReference type="PANTHER" id="PTHR44196">
    <property type="entry name" value="DEHYDROGENASE/REDUCTASE SDR FAMILY MEMBER 7B"/>
    <property type="match status" value="1"/>
</dbReference>
<keyword evidence="2" id="KW-0560">Oxidoreductase</keyword>
<keyword evidence="3" id="KW-0812">Transmembrane</keyword>
<feature type="transmembrane region" description="Helical" evidence="3">
    <location>
        <begin position="325"/>
        <end position="343"/>
    </location>
</feature>
<dbReference type="Proteomes" id="UP000553209">
    <property type="component" value="Unassembled WGS sequence"/>
</dbReference>
<keyword evidence="3" id="KW-1133">Transmembrane helix</keyword>
<dbReference type="InterPro" id="IPR020904">
    <property type="entry name" value="Sc_DH/Rdtase_CS"/>
</dbReference>
<dbReference type="PROSITE" id="PS00061">
    <property type="entry name" value="ADH_SHORT"/>
    <property type="match status" value="1"/>
</dbReference>
<dbReference type="PANTHER" id="PTHR44196:SF1">
    <property type="entry name" value="DEHYDROGENASE_REDUCTASE SDR FAMILY MEMBER 7B"/>
    <property type="match status" value="1"/>
</dbReference>
<dbReference type="EMBL" id="JAAXPG010000017">
    <property type="protein sequence ID" value="NKY99619.1"/>
    <property type="molecule type" value="Genomic_DNA"/>
</dbReference>
<comment type="similarity">
    <text evidence="1">Belongs to the short-chain dehydrogenases/reductases (SDR) family.</text>
</comment>
<evidence type="ECO:0000256" key="3">
    <source>
        <dbReference type="SAM" id="Phobius"/>
    </source>
</evidence>
<evidence type="ECO:0000313" key="5">
    <source>
        <dbReference type="Proteomes" id="UP000553209"/>
    </source>
</evidence>
<evidence type="ECO:0000313" key="4">
    <source>
        <dbReference type="EMBL" id="NKY99619.1"/>
    </source>
</evidence>